<dbReference type="STRING" id="126957.T1IM24"/>
<feature type="domain" description="Transposable element P transposase-like RNase H" evidence="1">
    <location>
        <begin position="25"/>
        <end position="101"/>
    </location>
</feature>
<dbReference type="Proteomes" id="UP000014500">
    <property type="component" value="Unassembled WGS sequence"/>
</dbReference>
<name>T1IM24_STRMM</name>
<accession>T1IM24</accession>
<dbReference type="EnsemblMetazoa" id="SMAR002017-RA">
    <property type="protein sequence ID" value="SMAR002017-PA"/>
    <property type="gene ID" value="SMAR002017"/>
</dbReference>
<proteinExistence type="predicted"/>
<protein>
    <recommendedName>
        <fullName evidence="1">Transposable element P transposase-like RNase H domain-containing protein</fullName>
    </recommendedName>
</protein>
<dbReference type="AlphaFoldDB" id="T1IM24"/>
<evidence type="ECO:0000259" key="1">
    <source>
        <dbReference type="Pfam" id="PF21787"/>
    </source>
</evidence>
<evidence type="ECO:0000313" key="2">
    <source>
        <dbReference type="EnsemblMetazoa" id="SMAR002017-PA"/>
    </source>
</evidence>
<organism evidence="2 3">
    <name type="scientific">Strigamia maritima</name>
    <name type="common">European centipede</name>
    <name type="synonym">Geophilus maritimus</name>
    <dbReference type="NCBI Taxonomy" id="126957"/>
    <lineage>
        <taxon>Eukaryota</taxon>
        <taxon>Metazoa</taxon>
        <taxon>Ecdysozoa</taxon>
        <taxon>Arthropoda</taxon>
        <taxon>Myriapoda</taxon>
        <taxon>Chilopoda</taxon>
        <taxon>Pleurostigmophora</taxon>
        <taxon>Geophilomorpha</taxon>
        <taxon>Linotaeniidae</taxon>
        <taxon>Strigamia</taxon>
    </lineage>
</organism>
<sequence>MYLREKGFPLPSKTTMVEWTRHFKCKPGILHDVLAVMNKRAEGFSELDKLCVLSFDEMNVDSRISYDQGLDQVLGPFSNVQVVMARGLVKNWKQLWHSFALIGPDGAKNAPIAKNVHWTNSDFLSTAIKAEHVQTHFLPDPKVRL</sequence>
<keyword evidence="3" id="KW-1185">Reference proteome</keyword>
<reference evidence="2" key="2">
    <citation type="submission" date="2015-02" db="UniProtKB">
        <authorList>
            <consortium name="EnsemblMetazoa"/>
        </authorList>
    </citation>
    <scope>IDENTIFICATION</scope>
</reference>
<reference evidence="3" key="1">
    <citation type="submission" date="2011-05" db="EMBL/GenBank/DDBJ databases">
        <authorList>
            <person name="Richards S.R."/>
            <person name="Qu J."/>
            <person name="Jiang H."/>
            <person name="Jhangiani S.N."/>
            <person name="Agravi P."/>
            <person name="Goodspeed R."/>
            <person name="Gross S."/>
            <person name="Mandapat C."/>
            <person name="Jackson L."/>
            <person name="Mathew T."/>
            <person name="Pu L."/>
            <person name="Thornton R."/>
            <person name="Saada N."/>
            <person name="Wilczek-Boney K.B."/>
            <person name="Lee S."/>
            <person name="Kovar C."/>
            <person name="Wu Y."/>
            <person name="Scherer S.E."/>
            <person name="Worley K.C."/>
            <person name="Muzny D.M."/>
            <person name="Gibbs R."/>
        </authorList>
    </citation>
    <scope>NUCLEOTIDE SEQUENCE</scope>
    <source>
        <strain evidence="3">Brora</strain>
    </source>
</reference>
<dbReference type="HOGENOM" id="CLU_1789291_0_0_1"/>
<dbReference type="InterPro" id="IPR048365">
    <property type="entry name" value="TNP-like_RNaseH_N"/>
</dbReference>
<dbReference type="Pfam" id="PF21787">
    <property type="entry name" value="TNP-like_RNaseH_N"/>
    <property type="match status" value="1"/>
</dbReference>
<dbReference type="OMA" id="WSEKRIR"/>
<dbReference type="EMBL" id="JH430949">
    <property type="status" value="NOT_ANNOTATED_CDS"/>
    <property type="molecule type" value="Genomic_DNA"/>
</dbReference>
<evidence type="ECO:0000313" key="3">
    <source>
        <dbReference type="Proteomes" id="UP000014500"/>
    </source>
</evidence>
<dbReference type="PhylomeDB" id="T1IM24"/>